<reference evidence="1 2" key="1">
    <citation type="journal article" date="2018" name="Sci. Rep.">
        <title>Genomic signatures of local adaptation to the degree of environmental predictability in rotifers.</title>
        <authorList>
            <person name="Franch-Gras L."/>
            <person name="Hahn C."/>
            <person name="Garcia-Roger E.M."/>
            <person name="Carmona M.J."/>
            <person name="Serra M."/>
            <person name="Gomez A."/>
        </authorList>
    </citation>
    <scope>NUCLEOTIDE SEQUENCE [LARGE SCALE GENOMIC DNA]</scope>
    <source>
        <strain evidence="1">HYR1</strain>
    </source>
</reference>
<accession>A0A3M7RFN3</accession>
<keyword evidence="2" id="KW-1185">Reference proteome</keyword>
<sequence>MFRSPCPGRNISHQLLRSEACRGMQSFRNDRLRELIQHECNSNKLKPKNQYFDSIRNLKNVTEDSFSHLFI</sequence>
<dbReference type="EMBL" id="REGN01003547">
    <property type="protein sequence ID" value="RNA22055.1"/>
    <property type="molecule type" value="Genomic_DNA"/>
</dbReference>
<name>A0A3M7RFN3_BRAPC</name>
<dbReference type="Proteomes" id="UP000276133">
    <property type="component" value="Unassembled WGS sequence"/>
</dbReference>
<evidence type="ECO:0000313" key="1">
    <source>
        <dbReference type="EMBL" id="RNA22055.1"/>
    </source>
</evidence>
<proteinExistence type="predicted"/>
<gene>
    <name evidence="1" type="ORF">BpHYR1_032985</name>
</gene>
<comment type="caution">
    <text evidence="1">The sequence shown here is derived from an EMBL/GenBank/DDBJ whole genome shotgun (WGS) entry which is preliminary data.</text>
</comment>
<protein>
    <submittedName>
        <fullName evidence="1">Uncharacterized protein</fullName>
    </submittedName>
</protein>
<dbReference type="AlphaFoldDB" id="A0A3M7RFN3"/>
<evidence type="ECO:0000313" key="2">
    <source>
        <dbReference type="Proteomes" id="UP000276133"/>
    </source>
</evidence>
<organism evidence="1 2">
    <name type="scientific">Brachionus plicatilis</name>
    <name type="common">Marine rotifer</name>
    <name type="synonym">Brachionus muelleri</name>
    <dbReference type="NCBI Taxonomy" id="10195"/>
    <lineage>
        <taxon>Eukaryota</taxon>
        <taxon>Metazoa</taxon>
        <taxon>Spiralia</taxon>
        <taxon>Gnathifera</taxon>
        <taxon>Rotifera</taxon>
        <taxon>Eurotatoria</taxon>
        <taxon>Monogononta</taxon>
        <taxon>Pseudotrocha</taxon>
        <taxon>Ploima</taxon>
        <taxon>Brachionidae</taxon>
        <taxon>Brachionus</taxon>
    </lineage>
</organism>